<evidence type="ECO:0000256" key="1">
    <source>
        <dbReference type="SAM" id="Coils"/>
    </source>
</evidence>
<dbReference type="Proteomes" id="UP000002875">
    <property type="component" value="Chromosome"/>
</dbReference>
<name>A0ABM5N3Q5_EMTOG</name>
<evidence type="ECO:0000313" key="3">
    <source>
        <dbReference type="Proteomes" id="UP000002875"/>
    </source>
</evidence>
<proteinExistence type="predicted"/>
<protein>
    <recommendedName>
        <fullName evidence="4">ATP-binding protein</fullName>
    </recommendedName>
</protein>
<evidence type="ECO:0000313" key="2">
    <source>
        <dbReference type="EMBL" id="AFK04123.1"/>
    </source>
</evidence>
<reference evidence="2 3" key="1">
    <citation type="submission" date="2011-07" db="EMBL/GenBank/DDBJ databases">
        <title>The complete genome of chromosome of Emticicia oligotrophica DSM 17448.</title>
        <authorList>
            <consortium name="US DOE Joint Genome Institute (JGI-PGF)"/>
            <person name="Lucas S."/>
            <person name="Han J."/>
            <person name="Lapidus A."/>
            <person name="Bruce D."/>
            <person name="Goodwin L."/>
            <person name="Pitluck S."/>
            <person name="Peters L."/>
            <person name="Kyrpides N."/>
            <person name="Mavromatis K."/>
            <person name="Ivanova N."/>
            <person name="Ovchinnikova G."/>
            <person name="Teshima H."/>
            <person name="Detter J.C."/>
            <person name="Tapia R."/>
            <person name="Han C."/>
            <person name="Land M."/>
            <person name="Hauser L."/>
            <person name="Markowitz V."/>
            <person name="Cheng J.-F."/>
            <person name="Hugenholtz P."/>
            <person name="Woyke T."/>
            <person name="Wu D."/>
            <person name="Tindall B."/>
            <person name="Pomrenke H."/>
            <person name="Brambilla E."/>
            <person name="Klenk H.-P."/>
            <person name="Eisen J.A."/>
        </authorList>
    </citation>
    <scope>NUCLEOTIDE SEQUENCE [LARGE SCALE GENOMIC DNA]</scope>
    <source>
        <strain evidence="2 3">DSM 17448</strain>
    </source>
</reference>
<feature type="coiled-coil region" evidence="1">
    <location>
        <begin position="874"/>
        <end position="901"/>
    </location>
</feature>
<gene>
    <name evidence="2" type="ordered locus">Emtol_2990</name>
</gene>
<dbReference type="RefSeq" id="WP_015029817.1">
    <property type="nucleotide sequence ID" value="NC_018748.1"/>
</dbReference>
<accession>A0ABM5N3Q5</accession>
<evidence type="ECO:0008006" key="4">
    <source>
        <dbReference type="Google" id="ProtNLM"/>
    </source>
</evidence>
<dbReference type="EMBL" id="CP002961">
    <property type="protein sequence ID" value="AFK04123.1"/>
    <property type="molecule type" value="Genomic_DNA"/>
</dbReference>
<keyword evidence="1" id="KW-0175">Coiled coil</keyword>
<keyword evidence="3" id="KW-1185">Reference proteome</keyword>
<sequence>MQQNSQYTTSVNIIRDENRDLIYHPTPNSTRVVNQIANDFKKGLRSFNIIGTYGTGKSSFLWAFGQSLSAKKVFFNINLVTNPSLKIINFVGEYKSITESFAEYFHVEEHQNKPQHILSEIYNQYHELGGKSPLLIIVIDELGKFLEYAAQHEPEKELYFIQQLTEFVNNSDYNICLITTVHQSFDGYSFSLSNTQRQEWTKVKGRFREITFNEPVEQLLFLAAEHIDNQTKEEGDSDSIKRALKITKDTKAFSLDKDFAIQIANKLHPLDLLAANILTLCLQKYGQNERSLFSFLESTDHTSLAKVKITSKNPFYNIANVYDYLIFNFYSFINTKNNPDFLAWTSIRSALENVERSFDDNLEEYDKLIKTIGLLSLISPKGSILDEDFLINYSKTCLGIKKPTILIEALDQKKIILYRNYSKRFVLFEGTDLDIQLALNEAGNKVSEISDVVTLLKKYYQLPPIFAKMYSYETGTPRIFDYVISDKPISNAPIGEIDGFINLIFNEQLTVSQVKQKSLEQEEAIIYGFYHNAKKIKDQLFEIEKTQKVIEENKDDKVAWRELQNVLIHHKNLLNHYIIDGHYNGEVTWIFKGQEKRIQNQKEFNKFISQVCLAVYTDTPCFKNELVNRHKISASIHSAKKNYFKALANNWGELDLGFSKDKFPPEKTIYLTLLKNNGIDVSSKKVDDINIKTGNNFIPLWKASIEFLESSKTAKRKISELSTILSKRPFKLKQGLIDFWIPSFLFITRNDYALFGEGGYIPVLNEEVLELLTKYPEKYELKTFSVEGIKLDIFNSYRLLLNQTTGETISNDTFIETIKPFLTFFKNLPEYSKNTKRLSKETLAIRNAIANSKDPEQTFFTDFPTALGFNLGKLQSSKDDLQEYTIKLQDAIRELRTSFEELVNRIDLFIQDEIIGERVEFEVYKPLLQKRYQKLKKHLLLAAQKTFVQRLDSQLDDHKAWLSSLTQALIGTTLEKLKDNDEPLIYEKFKSMILELDSLTKISKSDFSEEKEDVISLEINSFNSGSSKKLIRLPKSKQAEVKLIEESIRLTLSKDKTMNIAALTNLLNELFKNE</sequence>
<dbReference type="SUPFAM" id="SSF52540">
    <property type="entry name" value="P-loop containing nucleoside triphosphate hydrolases"/>
    <property type="match status" value="1"/>
</dbReference>
<organism evidence="2 3">
    <name type="scientific">Emticicia oligotrophica (strain DSM 17448 / CIP 109782 / MTCC 6937 / GPTSA100-15)</name>
    <dbReference type="NCBI Taxonomy" id="929562"/>
    <lineage>
        <taxon>Bacteria</taxon>
        <taxon>Pseudomonadati</taxon>
        <taxon>Bacteroidota</taxon>
        <taxon>Cytophagia</taxon>
        <taxon>Cytophagales</taxon>
        <taxon>Leadbetterellaceae</taxon>
        <taxon>Emticicia</taxon>
    </lineage>
</organism>
<dbReference type="Gene3D" id="3.40.50.300">
    <property type="entry name" value="P-loop containing nucleotide triphosphate hydrolases"/>
    <property type="match status" value="1"/>
</dbReference>
<dbReference type="InterPro" id="IPR027417">
    <property type="entry name" value="P-loop_NTPase"/>
</dbReference>